<proteinExistence type="predicted"/>
<protein>
    <submittedName>
        <fullName evidence="1">Uncharacterized protein</fullName>
    </submittedName>
</protein>
<keyword evidence="2" id="KW-1185">Reference proteome</keyword>
<evidence type="ECO:0000313" key="1">
    <source>
        <dbReference type="EMBL" id="MCD7473260.1"/>
    </source>
</evidence>
<accession>A0ABS8TRT4</accession>
<comment type="caution">
    <text evidence="1">The sequence shown here is derived from an EMBL/GenBank/DDBJ whole genome shotgun (WGS) entry which is preliminary data.</text>
</comment>
<reference evidence="1 2" key="1">
    <citation type="journal article" date="2021" name="BMC Genomics">
        <title>Datura genome reveals duplications of psychoactive alkaloid biosynthetic genes and high mutation rate following tissue culture.</title>
        <authorList>
            <person name="Rajewski A."/>
            <person name="Carter-House D."/>
            <person name="Stajich J."/>
            <person name="Litt A."/>
        </authorList>
    </citation>
    <scope>NUCLEOTIDE SEQUENCE [LARGE SCALE GENOMIC DNA]</scope>
    <source>
        <strain evidence="1">AR-01</strain>
    </source>
</reference>
<name>A0ABS8TRT4_DATST</name>
<dbReference type="Proteomes" id="UP000823775">
    <property type="component" value="Unassembled WGS sequence"/>
</dbReference>
<evidence type="ECO:0000313" key="2">
    <source>
        <dbReference type="Proteomes" id="UP000823775"/>
    </source>
</evidence>
<gene>
    <name evidence="1" type="ORF">HAX54_014991</name>
</gene>
<organism evidence="1 2">
    <name type="scientific">Datura stramonium</name>
    <name type="common">Jimsonweed</name>
    <name type="synonym">Common thornapple</name>
    <dbReference type="NCBI Taxonomy" id="4076"/>
    <lineage>
        <taxon>Eukaryota</taxon>
        <taxon>Viridiplantae</taxon>
        <taxon>Streptophyta</taxon>
        <taxon>Embryophyta</taxon>
        <taxon>Tracheophyta</taxon>
        <taxon>Spermatophyta</taxon>
        <taxon>Magnoliopsida</taxon>
        <taxon>eudicotyledons</taxon>
        <taxon>Gunneridae</taxon>
        <taxon>Pentapetalae</taxon>
        <taxon>asterids</taxon>
        <taxon>lamiids</taxon>
        <taxon>Solanales</taxon>
        <taxon>Solanaceae</taxon>
        <taxon>Solanoideae</taxon>
        <taxon>Datureae</taxon>
        <taxon>Datura</taxon>
    </lineage>
</organism>
<dbReference type="EMBL" id="JACEIK010001948">
    <property type="protein sequence ID" value="MCD7473260.1"/>
    <property type="molecule type" value="Genomic_DNA"/>
</dbReference>
<sequence length="91" mass="9967">MEKPQKPRVITPLPAPKLMDLPMFQGEHRESLCGVLTGLKLFWSSCKCANEQGELRTCMDPVLDIPLHTCEVIRNGATDVAKSMAIGVDAS</sequence>